<dbReference type="GeneID" id="8105155"/>
<dbReference type="InParanoid" id="B8M1A2"/>
<protein>
    <submittedName>
        <fullName evidence="1">Uncharacterized protein</fullName>
    </submittedName>
</protein>
<accession>B8M1A2</accession>
<keyword evidence="2" id="KW-1185">Reference proteome</keyword>
<sequence>MRVIDAARKQGHTVEMHLIERYADRVECSVDSVNKLGGILKLMKRGAVVIKRGSRDSKGLIYPVPQYFLRAYFSTS</sequence>
<evidence type="ECO:0000313" key="2">
    <source>
        <dbReference type="Proteomes" id="UP000001745"/>
    </source>
</evidence>
<evidence type="ECO:0000313" key="1">
    <source>
        <dbReference type="EMBL" id="EED21044.1"/>
    </source>
</evidence>
<reference evidence="2" key="1">
    <citation type="journal article" date="2015" name="Genome Announc.">
        <title>Genome sequence of the AIDS-associated pathogen Penicillium marneffei (ATCC18224) and its near taxonomic relative Talaromyces stipitatus (ATCC10500).</title>
        <authorList>
            <person name="Nierman W.C."/>
            <person name="Fedorova-Abrams N.D."/>
            <person name="Andrianopoulos A."/>
        </authorList>
    </citation>
    <scope>NUCLEOTIDE SEQUENCE [LARGE SCALE GENOMIC DNA]</scope>
    <source>
        <strain evidence="2">ATCC 10500 / CBS 375.48 / QM 6759 / NRRL 1006</strain>
    </source>
</reference>
<dbReference type="HOGENOM" id="CLU_2656131_0_0_1"/>
<proteinExistence type="predicted"/>
<dbReference type="Proteomes" id="UP000001745">
    <property type="component" value="Unassembled WGS sequence"/>
</dbReference>
<dbReference type="VEuPathDB" id="FungiDB:TSTA_082770"/>
<name>B8M1A2_TALSN</name>
<dbReference type="RefSeq" id="XP_002478007.1">
    <property type="nucleotide sequence ID" value="XM_002477962.1"/>
</dbReference>
<dbReference type="AlphaFoldDB" id="B8M1A2"/>
<gene>
    <name evidence="1" type="ORF">TSTA_082770</name>
</gene>
<dbReference type="STRING" id="441959.B8M1A2"/>
<dbReference type="EMBL" id="EQ962653">
    <property type="protein sequence ID" value="EED21044.1"/>
    <property type="molecule type" value="Genomic_DNA"/>
</dbReference>
<organism evidence="1 2">
    <name type="scientific">Talaromyces stipitatus (strain ATCC 10500 / CBS 375.48 / QM 6759 / NRRL 1006)</name>
    <name type="common">Penicillium stipitatum</name>
    <dbReference type="NCBI Taxonomy" id="441959"/>
    <lineage>
        <taxon>Eukaryota</taxon>
        <taxon>Fungi</taxon>
        <taxon>Dikarya</taxon>
        <taxon>Ascomycota</taxon>
        <taxon>Pezizomycotina</taxon>
        <taxon>Eurotiomycetes</taxon>
        <taxon>Eurotiomycetidae</taxon>
        <taxon>Eurotiales</taxon>
        <taxon>Trichocomaceae</taxon>
        <taxon>Talaromyces</taxon>
        <taxon>Talaromyces sect. Talaromyces</taxon>
    </lineage>
</organism>